<evidence type="ECO:0000313" key="2">
    <source>
        <dbReference type="EMBL" id="RVT49698.1"/>
    </source>
</evidence>
<sequence length="76" mass="8544">MNWTIVLFLAAGALFGLVSHPKRHLFSEGSTRPGRPGEGGFAESRLWWTLQCAFLWPVLLGAGLYTLAVRRCSRRR</sequence>
<gene>
    <name evidence="2" type="ORF">ENE75_18825</name>
</gene>
<reference evidence="2 3" key="1">
    <citation type="submission" date="2019-01" db="EMBL/GenBank/DDBJ databases">
        <authorList>
            <person name="Chen W.-M."/>
        </authorList>
    </citation>
    <scope>NUCLEOTIDE SEQUENCE [LARGE SCALE GENOMIC DNA]</scope>
    <source>
        <strain evidence="2 3">ICH-3</strain>
    </source>
</reference>
<evidence type="ECO:0000313" key="3">
    <source>
        <dbReference type="Proteomes" id="UP000288178"/>
    </source>
</evidence>
<dbReference type="Proteomes" id="UP000288178">
    <property type="component" value="Unassembled WGS sequence"/>
</dbReference>
<dbReference type="EMBL" id="SACT01000007">
    <property type="protein sequence ID" value="RVT49698.1"/>
    <property type="molecule type" value="Genomic_DNA"/>
</dbReference>
<comment type="caution">
    <text evidence="2">The sequence shown here is derived from an EMBL/GenBank/DDBJ whole genome shotgun (WGS) entry which is preliminary data.</text>
</comment>
<protein>
    <submittedName>
        <fullName evidence="2">Uncharacterized protein</fullName>
    </submittedName>
</protein>
<dbReference type="RefSeq" id="WP_128199870.1">
    <property type="nucleotide sequence ID" value="NZ_SACT01000007.1"/>
</dbReference>
<dbReference type="AlphaFoldDB" id="A0A437JRW7"/>
<name>A0A437JRW7_9BURK</name>
<organism evidence="2 3">
    <name type="scientific">Rubrivivax albus</name>
    <dbReference type="NCBI Taxonomy" id="2499835"/>
    <lineage>
        <taxon>Bacteria</taxon>
        <taxon>Pseudomonadati</taxon>
        <taxon>Pseudomonadota</taxon>
        <taxon>Betaproteobacteria</taxon>
        <taxon>Burkholderiales</taxon>
        <taxon>Sphaerotilaceae</taxon>
        <taxon>Rubrivivax</taxon>
    </lineage>
</organism>
<keyword evidence="1" id="KW-1133">Transmembrane helix</keyword>
<proteinExistence type="predicted"/>
<feature type="transmembrane region" description="Helical" evidence="1">
    <location>
        <begin position="45"/>
        <end position="68"/>
    </location>
</feature>
<accession>A0A437JRW7</accession>
<dbReference type="OrthoDB" id="8909243at2"/>
<keyword evidence="3" id="KW-1185">Reference proteome</keyword>
<keyword evidence="1" id="KW-0472">Membrane</keyword>
<keyword evidence="1" id="KW-0812">Transmembrane</keyword>
<evidence type="ECO:0000256" key="1">
    <source>
        <dbReference type="SAM" id="Phobius"/>
    </source>
</evidence>